<dbReference type="Gene3D" id="3.40.50.880">
    <property type="match status" value="1"/>
</dbReference>
<comment type="caution">
    <text evidence="4">The sequence shown here is derived from an EMBL/GenBank/DDBJ whole genome shotgun (WGS) entry which is preliminary data.</text>
</comment>
<feature type="transmembrane region" description="Helical" evidence="2">
    <location>
        <begin position="6"/>
        <end position="24"/>
    </location>
</feature>
<keyword evidence="2" id="KW-0472">Membrane</keyword>
<dbReference type="Proteomes" id="UP000006222">
    <property type="component" value="Unassembled WGS sequence"/>
</dbReference>
<evidence type="ECO:0000256" key="1">
    <source>
        <dbReference type="SAM" id="MobiDB-lite"/>
    </source>
</evidence>
<dbReference type="PANTHER" id="PTHR37464:SF1">
    <property type="entry name" value="BLL2463 PROTEIN"/>
    <property type="match status" value="1"/>
</dbReference>
<dbReference type="SUPFAM" id="SSF52317">
    <property type="entry name" value="Class I glutamine amidotransferase-like"/>
    <property type="match status" value="1"/>
</dbReference>
<evidence type="ECO:0000313" key="5">
    <source>
        <dbReference type="Proteomes" id="UP000006222"/>
    </source>
</evidence>
<feature type="transmembrane region" description="Helical" evidence="2">
    <location>
        <begin position="56"/>
        <end position="78"/>
    </location>
</feature>
<dbReference type="InterPro" id="IPR024163">
    <property type="entry name" value="Aerotolerance_reg_N"/>
</dbReference>
<dbReference type="Pfam" id="PF13519">
    <property type="entry name" value="VWA_2"/>
    <property type="match status" value="1"/>
</dbReference>
<dbReference type="AlphaFoldDB" id="F2AMV3"/>
<dbReference type="Gene3D" id="2.60.40.10">
    <property type="entry name" value="Immunoglobulins"/>
    <property type="match status" value="1"/>
</dbReference>
<reference evidence="4 5" key="1">
    <citation type="journal article" date="2013" name="Mar. Genomics">
        <title>Expression of sulfatases in Rhodopirellula baltica and the diversity of sulfatases in the genus Rhodopirellula.</title>
        <authorList>
            <person name="Wegner C.E."/>
            <person name="Richter-Heitmann T."/>
            <person name="Klindworth A."/>
            <person name="Klockow C."/>
            <person name="Richter M."/>
            <person name="Achstetter T."/>
            <person name="Glockner F.O."/>
            <person name="Harder J."/>
        </authorList>
    </citation>
    <scope>NUCLEOTIDE SEQUENCE [LARGE SCALE GENOMIC DNA]</scope>
    <source>
        <strain evidence="4 5">WH47</strain>
    </source>
</reference>
<dbReference type="NCBIfam" id="TIGR02226">
    <property type="entry name" value="two_anch"/>
    <property type="match status" value="1"/>
</dbReference>
<protein>
    <submittedName>
        <fullName evidence="4">Membrane protein containing DUF1550</fullName>
    </submittedName>
</protein>
<accession>F2AMV3</accession>
<gene>
    <name evidence="4" type="ORF">RBWH47_02585</name>
</gene>
<dbReference type="CDD" id="cd03143">
    <property type="entry name" value="A4_beta-galactosidase_middle_domain"/>
    <property type="match status" value="1"/>
</dbReference>
<dbReference type="InterPro" id="IPR036465">
    <property type="entry name" value="vWFA_dom_sf"/>
</dbReference>
<dbReference type="InterPro" id="IPR002035">
    <property type="entry name" value="VWF_A"/>
</dbReference>
<dbReference type="CDD" id="cd00198">
    <property type="entry name" value="vWFA"/>
    <property type="match status" value="1"/>
</dbReference>
<dbReference type="Gene3D" id="3.40.50.410">
    <property type="entry name" value="von Willebrand factor, type A domain"/>
    <property type="match status" value="1"/>
</dbReference>
<evidence type="ECO:0000313" key="4">
    <source>
        <dbReference type="EMBL" id="EGF29070.1"/>
    </source>
</evidence>
<dbReference type="PANTHER" id="PTHR37464">
    <property type="entry name" value="BLL2463 PROTEIN"/>
    <property type="match status" value="1"/>
</dbReference>
<dbReference type="InterPro" id="IPR011933">
    <property type="entry name" value="Double_TM_dom"/>
</dbReference>
<dbReference type="PATRIC" id="fig|991778.3.peg.1063"/>
<dbReference type="RefSeq" id="WP_007324970.1">
    <property type="nucleotide sequence ID" value="NZ_AFAR01000056.1"/>
</dbReference>
<dbReference type="Pfam" id="PF07584">
    <property type="entry name" value="BatA"/>
    <property type="match status" value="1"/>
</dbReference>
<feature type="compositionally biased region" description="Polar residues" evidence="1">
    <location>
        <begin position="779"/>
        <end position="798"/>
    </location>
</feature>
<evidence type="ECO:0000259" key="3">
    <source>
        <dbReference type="PROSITE" id="PS50234"/>
    </source>
</evidence>
<evidence type="ECO:0000256" key="2">
    <source>
        <dbReference type="SAM" id="Phobius"/>
    </source>
</evidence>
<dbReference type="PROSITE" id="PS50234">
    <property type="entry name" value="VWFA"/>
    <property type="match status" value="1"/>
</dbReference>
<feature type="compositionally biased region" description="Acidic residues" evidence="1">
    <location>
        <begin position="481"/>
        <end position="490"/>
    </location>
</feature>
<proteinExistence type="predicted"/>
<sequence>MSFLSVAFLFALPLVAAPLLLHLFDRRRNETVQWGAMQFLMEASARKTSSRKLKQWLLLLLRCLAIALLIFALARPLLPTGYLGGSEQGETIFVIDNSMSMSRKTGSGTMIASATQHAVDQLEKISARDDIRILTTAPYPTWLHSGTTRGDQRNREWITEQLRSIDATEGRSDLLAALFTAVQLEHQPTQNTRRIVVLTDGQATDWRTEDEAGWQRLQSVLNETSIRTEIETVRLDDQSQRTNKGNIAVDSITLDRTVVGSETPITVIATLRNYDIAAADAAELTWSVNDVPVHQQTIASIEGEQSAEANWNHKFDDPGIYRLSCRLDRDDDLPADNVASLIVEVVDRLPVVVVESATDYAEMQQDSFFVQAALGWIDGQPLNDTSVYVPTLITPNELPTVDLSEQRVVIIPNLTELPSDAVSRLTEFVSDGGGLWIGLGPRTNVDFFNHQLFADASGLAPRRLDQIVDASPAGTGTDAEQPLDIEEDSSTDQPVRIDPFRSDHPATRHLADNVQLDLGDASIQRYYQFSSVNDDDDDRATLLRLSNDAPLAVENFVGQGRVIVQSIPLRLQWSDLARTQSFVVMVRDWIDYLAQPRATQYNLLPGQPIVVRVAKDTMNSDLAGDLNTPTGFLQTPGDESIELTAQYADEGFEFRSSQTRRPGPYKLQIGLDEAGVPFQVQRSSDESNLSSLSRAAWQQIANATTPKAWTEDRTPVTSAHTDPVWPYLLLALIGLITGELVLSGIMARERFGSAGIPESSELDASHLSSFGPRGLDLTPMSSQPSSSAEAQTLEATNR</sequence>
<dbReference type="InterPro" id="IPR013783">
    <property type="entry name" value="Ig-like_fold"/>
</dbReference>
<dbReference type="EMBL" id="AFAR01000056">
    <property type="protein sequence ID" value="EGF29070.1"/>
    <property type="molecule type" value="Genomic_DNA"/>
</dbReference>
<feature type="region of interest" description="Disordered" evidence="1">
    <location>
        <begin position="773"/>
        <end position="798"/>
    </location>
</feature>
<keyword evidence="2" id="KW-0812">Transmembrane</keyword>
<dbReference type="SUPFAM" id="SSF53300">
    <property type="entry name" value="vWA-like"/>
    <property type="match status" value="1"/>
</dbReference>
<feature type="domain" description="VWFA" evidence="3">
    <location>
        <begin position="90"/>
        <end position="291"/>
    </location>
</feature>
<dbReference type="InterPro" id="IPR029062">
    <property type="entry name" value="Class_I_gatase-like"/>
</dbReference>
<feature type="region of interest" description="Disordered" evidence="1">
    <location>
        <begin position="469"/>
        <end position="505"/>
    </location>
</feature>
<name>F2AMV3_RHOBT</name>
<organism evidence="4 5">
    <name type="scientific">Rhodopirellula baltica WH47</name>
    <dbReference type="NCBI Taxonomy" id="991778"/>
    <lineage>
        <taxon>Bacteria</taxon>
        <taxon>Pseudomonadati</taxon>
        <taxon>Planctomycetota</taxon>
        <taxon>Planctomycetia</taxon>
        <taxon>Pirellulales</taxon>
        <taxon>Pirellulaceae</taxon>
        <taxon>Rhodopirellula</taxon>
    </lineage>
</organism>
<keyword evidence="2" id="KW-1133">Transmembrane helix</keyword>